<evidence type="ECO:0000256" key="4">
    <source>
        <dbReference type="ARBA" id="ARBA00022490"/>
    </source>
</evidence>
<dbReference type="GO" id="GO:0015031">
    <property type="term" value="P:protein transport"/>
    <property type="evidence" value="ECO:0007669"/>
    <property type="project" value="UniProtKB-KW"/>
</dbReference>
<keyword evidence="3 7" id="KW-0813">Transport</keyword>
<proteinExistence type="inferred from homology"/>
<accession>A0AAD5S6D6</accession>
<comment type="function">
    <text evidence="7">Acts as an adapter for the XPO1/CRM1-mediated export of the 60S ribosomal subunit.</text>
</comment>
<name>A0AAD5S6D6_9FUNG</name>
<evidence type="ECO:0000259" key="11">
    <source>
        <dbReference type="Pfam" id="PF21193"/>
    </source>
</evidence>
<comment type="similarity">
    <text evidence="1 7">Belongs to the NMD3 family.</text>
</comment>
<dbReference type="InterPro" id="IPR007064">
    <property type="entry name" value="Nmd3_N"/>
</dbReference>
<organism evidence="12 13">
    <name type="scientific">Rhizophlyctis rosea</name>
    <dbReference type="NCBI Taxonomy" id="64517"/>
    <lineage>
        <taxon>Eukaryota</taxon>
        <taxon>Fungi</taxon>
        <taxon>Fungi incertae sedis</taxon>
        <taxon>Chytridiomycota</taxon>
        <taxon>Chytridiomycota incertae sedis</taxon>
        <taxon>Chytridiomycetes</taxon>
        <taxon>Rhizophlyctidales</taxon>
        <taxon>Rhizophlyctidaceae</taxon>
        <taxon>Rhizophlyctis</taxon>
    </lineage>
</organism>
<evidence type="ECO:0000256" key="8">
    <source>
        <dbReference type="SAM" id="MobiDB-lite"/>
    </source>
</evidence>
<dbReference type="Pfam" id="PF21193">
    <property type="entry name" value="NMD_SH3"/>
    <property type="match status" value="1"/>
</dbReference>
<feature type="domain" description="Nmd3 N-terminal" evidence="9">
    <location>
        <begin position="1"/>
        <end position="215"/>
    </location>
</feature>
<dbReference type="Proteomes" id="UP001212841">
    <property type="component" value="Unassembled WGS sequence"/>
</dbReference>
<feature type="domain" description="60S ribosomal export protein NMD3 OB-fold" evidence="10">
    <location>
        <begin position="282"/>
        <end position="369"/>
    </location>
</feature>
<dbReference type="GO" id="GO:0005737">
    <property type="term" value="C:cytoplasm"/>
    <property type="evidence" value="ECO:0007669"/>
    <property type="project" value="UniProtKB-SubCell"/>
</dbReference>
<evidence type="ECO:0000259" key="9">
    <source>
        <dbReference type="Pfam" id="PF04981"/>
    </source>
</evidence>
<comment type="caution">
    <text evidence="12">The sequence shown here is derived from an EMBL/GenBank/DDBJ whole genome shotgun (WGS) entry which is preliminary data.</text>
</comment>
<dbReference type="PANTHER" id="PTHR12746:SF2">
    <property type="entry name" value="60S RIBOSOMAL EXPORT PROTEIN NMD3"/>
    <property type="match status" value="1"/>
</dbReference>
<evidence type="ECO:0000313" key="12">
    <source>
        <dbReference type="EMBL" id="KAJ3046571.1"/>
    </source>
</evidence>
<sequence>MCVNCIRSDVDITEGIPKQATIHFCRGCDRYLQPPGIWVSAELESRELLALCLKKLKGLQKVRLVDAGFIWTEPHSKRVKVKLTIQKEVFASTILQQVFVVEYVVASQYCEECARVDAQLTWKACVQIRQKVSHKRTFLWLEQLILKHNAHRDTTNIKEFKDGLDFFYSHRSHAIKMVEFLQAVVPLRVKGSEQLISQDIHSGTANYKFTYSVEIAPVCKDDLVCLSTKLARQLSDSSPLVICSRVSNMMNFVDPNTAKVVDLRAPVYWDSPFESLCEAKDLVEFYIIDVQHEHGGQSTKYQLATIECARSTDMSRTFIVRSHLGRILNPGDHAMGYDLTHANFNNDAWDVLNSGKLRSMVPDVVLVKKSYPNARKKNRNRNWKLKGMVKEEDAALAGGRGQAERAKQELDYQRFLDDLEEDPELRGMINLYKDPNGKPVPRRDENAMSEDEEEPEEDFPQIQIDELLDDMEQMHIGDDDGDEVMG</sequence>
<dbReference type="EMBL" id="JADGJD010001139">
    <property type="protein sequence ID" value="KAJ3046571.1"/>
    <property type="molecule type" value="Genomic_DNA"/>
</dbReference>
<feature type="compositionally biased region" description="Acidic residues" evidence="8">
    <location>
        <begin position="447"/>
        <end position="459"/>
    </location>
</feature>
<gene>
    <name evidence="12" type="ORF">HK097_000730</name>
</gene>
<comment type="subcellular location">
    <subcellularLocation>
        <location evidence="7">Cytoplasm</location>
    </subcellularLocation>
    <subcellularLocation>
        <location evidence="7">Nucleus</location>
    </subcellularLocation>
</comment>
<dbReference type="GO" id="GO:0043023">
    <property type="term" value="F:ribosomal large subunit binding"/>
    <property type="evidence" value="ECO:0007669"/>
    <property type="project" value="InterPro"/>
</dbReference>
<reference evidence="12" key="1">
    <citation type="submission" date="2020-05" db="EMBL/GenBank/DDBJ databases">
        <title>Phylogenomic resolution of chytrid fungi.</title>
        <authorList>
            <person name="Stajich J.E."/>
            <person name="Amses K."/>
            <person name="Simmons R."/>
            <person name="Seto K."/>
            <person name="Myers J."/>
            <person name="Bonds A."/>
            <person name="Quandt C.A."/>
            <person name="Barry K."/>
            <person name="Liu P."/>
            <person name="Grigoriev I."/>
            <person name="Longcore J.E."/>
            <person name="James T.Y."/>
        </authorList>
    </citation>
    <scope>NUCLEOTIDE SEQUENCE</scope>
    <source>
        <strain evidence="12">JEL0318</strain>
    </source>
</reference>
<keyword evidence="13" id="KW-1185">Reference proteome</keyword>
<keyword evidence="5 7" id="KW-0653">Protein transport</keyword>
<dbReference type="InterPro" id="IPR039768">
    <property type="entry name" value="Nmd3"/>
</dbReference>
<keyword evidence="4 7" id="KW-0963">Cytoplasm</keyword>
<evidence type="ECO:0000256" key="6">
    <source>
        <dbReference type="ARBA" id="ARBA00023242"/>
    </source>
</evidence>
<evidence type="ECO:0000259" key="10">
    <source>
        <dbReference type="Pfam" id="PF21192"/>
    </source>
</evidence>
<dbReference type="Pfam" id="PF21192">
    <property type="entry name" value="OB_NMD3"/>
    <property type="match status" value="1"/>
</dbReference>
<evidence type="ECO:0000256" key="7">
    <source>
        <dbReference type="RuleBase" id="RU364108"/>
    </source>
</evidence>
<dbReference type="Pfam" id="PF04981">
    <property type="entry name" value="NMD3"/>
    <property type="match status" value="1"/>
</dbReference>
<evidence type="ECO:0000256" key="1">
    <source>
        <dbReference type="ARBA" id="ARBA00009794"/>
    </source>
</evidence>
<evidence type="ECO:0000256" key="5">
    <source>
        <dbReference type="ARBA" id="ARBA00022927"/>
    </source>
</evidence>
<feature type="domain" description="60S ribosomal export protein NMD3 SH3" evidence="11">
    <location>
        <begin position="218"/>
        <end position="265"/>
    </location>
</feature>
<evidence type="ECO:0000256" key="3">
    <source>
        <dbReference type="ARBA" id="ARBA00022448"/>
    </source>
</evidence>
<dbReference type="InterPro" id="IPR048898">
    <property type="entry name" value="OB_NMD3"/>
</dbReference>
<evidence type="ECO:0000313" key="13">
    <source>
        <dbReference type="Proteomes" id="UP001212841"/>
    </source>
</evidence>
<dbReference type="InterPro" id="IPR048899">
    <property type="entry name" value="NMD_SH3"/>
</dbReference>
<dbReference type="PANTHER" id="PTHR12746">
    <property type="entry name" value="NONSENSE-MEDIATED MRNA DECAY PROTEIN 3"/>
    <property type="match status" value="1"/>
</dbReference>
<dbReference type="GO" id="GO:0000055">
    <property type="term" value="P:ribosomal large subunit export from nucleus"/>
    <property type="evidence" value="ECO:0007669"/>
    <property type="project" value="TreeGrafter"/>
</dbReference>
<keyword evidence="6 7" id="KW-0539">Nucleus</keyword>
<feature type="region of interest" description="Disordered" evidence="8">
    <location>
        <begin position="427"/>
        <end position="461"/>
    </location>
</feature>
<dbReference type="GO" id="GO:0005634">
    <property type="term" value="C:nucleus"/>
    <property type="evidence" value="ECO:0007669"/>
    <property type="project" value="UniProtKB-SubCell"/>
</dbReference>
<evidence type="ECO:0000256" key="2">
    <source>
        <dbReference type="ARBA" id="ARBA00017035"/>
    </source>
</evidence>
<dbReference type="AlphaFoldDB" id="A0AAD5S6D6"/>
<protein>
    <recommendedName>
        <fullName evidence="2 7">60S ribosomal export protein NMD3</fullName>
    </recommendedName>
</protein>